<organism evidence="1 2">
    <name type="scientific">Desmophyllum pertusum</name>
    <dbReference type="NCBI Taxonomy" id="174260"/>
    <lineage>
        <taxon>Eukaryota</taxon>
        <taxon>Metazoa</taxon>
        <taxon>Cnidaria</taxon>
        <taxon>Anthozoa</taxon>
        <taxon>Hexacorallia</taxon>
        <taxon>Scleractinia</taxon>
        <taxon>Caryophylliina</taxon>
        <taxon>Caryophylliidae</taxon>
        <taxon>Desmophyllum</taxon>
    </lineage>
</organism>
<dbReference type="AlphaFoldDB" id="A0A9X0D397"/>
<protein>
    <submittedName>
        <fullName evidence="1">Uncharacterized protein</fullName>
    </submittedName>
</protein>
<evidence type="ECO:0000313" key="2">
    <source>
        <dbReference type="Proteomes" id="UP001163046"/>
    </source>
</evidence>
<name>A0A9X0D397_9CNID</name>
<proteinExistence type="predicted"/>
<comment type="caution">
    <text evidence="1">The sequence shown here is derived from an EMBL/GenBank/DDBJ whole genome shotgun (WGS) entry which is preliminary data.</text>
</comment>
<accession>A0A9X0D397</accession>
<gene>
    <name evidence="1" type="ORF">OS493_018675</name>
</gene>
<sequence length="92" mass="10476">MFPIVRNAELVRTRAKRGCVVVNVFHSEQDAWSDMSCPVICCVDLEVVRIFLLVVEWFIHSYVPSGVDAPVIHFVTICDPVLQCDATLWLWA</sequence>
<keyword evidence="2" id="KW-1185">Reference proteome</keyword>
<dbReference type="Proteomes" id="UP001163046">
    <property type="component" value="Unassembled WGS sequence"/>
</dbReference>
<dbReference type="EMBL" id="MU825883">
    <property type="protein sequence ID" value="KAJ7384986.1"/>
    <property type="molecule type" value="Genomic_DNA"/>
</dbReference>
<reference evidence="1" key="1">
    <citation type="submission" date="2023-01" db="EMBL/GenBank/DDBJ databases">
        <title>Genome assembly of the deep-sea coral Lophelia pertusa.</title>
        <authorList>
            <person name="Herrera S."/>
            <person name="Cordes E."/>
        </authorList>
    </citation>
    <scope>NUCLEOTIDE SEQUENCE</scope>
    <source>
        <strain evidence="1">USNM1676648</strain>
        <tissue evidence="1">Polyp</tissue>
    </source>
</reference>
<evidence type="ECO:0000313" key="1">
    <source>
        <dbReference type="EMBL" id="KAJ7384986.1"/>
    </source>
</evidence>